<proteinExistence type="predicted"/>
<dbReference type="EMBL" id="CNFU01001708">
    <property type="protein sequence ID" value="CKT68155.1"/>
    <property type="molecule type" value="Genomic_DNA"/>
</dbReference>
<protein>
    <submittedName>
        <fullName evidence="3">Uncharacterized protein</fullName>
    </submittedName>
</protein>
<dbReference type="AlphaFoldDB" id="A0A0U0UPB4"/>
<evidence type="ECO:0000313" key="5">
    <source>
        <dbReference type="Proteomes" id="UP000049023"/>
    </source>
</evidence>
<evidence type="ECO:0000313" key="6">
    <source>
        <dbReference type="Proteomes" id="UP000050164"/>
    </source>
</evidence>
<dbReference type="Proteomes" id="UP000049023">
    <property type="component" value="Unassembled WGS sequence"/>
</dbReference>
<organism evidence="3 4">
    <name type="scientific">Mycobacterium tuberculosis</name>
    <dbReference type="NCBI Taxonomy" id="1773"/>
    <lineage>
        <taxon>Bacteria</taxon>
        <taxon>Bacillati</taxon>
        <taxon>Actinomycetota</taxon>
        <taxon>Actinomycetes</taxon>
        <taxon>Mycobacteriales</taxon>
        <taxon>Mycobacteriaceae</taxon>
        <taxon>Mycobacterium</taxon>
        <taxon>Mycobacterium tuberculosis complex</taxon>
    </lineage>
</organism>
<name>A0A0U0UPB4_MYCTX</name>
<dbReference type="Proteomes" id="UP000038802">
    <property type="component" value="Unassembled WGS sequence"/>
</dbReference>
<reference evidence="3" key="1">
    <citation type="submission" date="2015-03" db="EMBL/GenBank/DDBJ databases">
        <authorList>
            <person name="Murphy D."/>
        </authorList>
    </citation>
    <scope>NUCLEOTIDE SEQUENCE [LARGE SCALE GENOMIC DNA]</scope>
    <source>
        <strain evidence="3">K00500041</strain>
    </source>
</reference>
<evidence type="ECO:0000313" key="3">
    <source>
        <dbReference type="EMBL" id="COV97843.1"/>
    </source>
</evidence>
<reference evidence="4 5" key="2">
    <citation type="submission" date="2015-03" db="EMBL/GenBank/DDBJ databases">
        <authorList>
            <consortium name="Pathogen Informatics"/>
        </authorList>
    </citation>
    <scope>NUCLEOTIDE SEQUENCE [LARGE SCALE GENOMIC DNA]</scope>
    <source>
        <strain evidence="2 6">Bir 185</strain>
        <strain evidence="1 5">Bir 187</strain>
        <strain evidence="4">K00500041</strain>
    </source>
</reference>
<gene>
    <name evidence="3" type="ORF">ERS007703_02439</name>
    <name evidence="2" type="ORF">ERS027659_05123</name>
    <name evidence="1" type="ORF">ERS027661_04646</name>
</gene>
<sequence>MPNALVQESGMNRPITWPMITSKLPKWNIGLPIDSNRDS</sequence>
<dbReference type="EMBL" id="CNFT01002411">
    <property type="protein sequence ID" value="CKU23979.1"/>
    <property type="molecule type" value="Genomic_DNA"/>
</dbReference>
<dbReference type="EMBL" id="CSAE01000265">
    <property type="protein sequence ID" value="COV97843.1"/>
    <property type="molecule type" value="Genomic_DNA"/>
</dbReference>
<dbReference type="Proteomes" id="UP000050164">
    <property type="component" value="Unassembled WGS sequence"/>
</dbReference>
<evidence type="ECO:0000313" key="1">
    <source>
        <dbReference type="EMBL" id="CKT68155.1"/>
    </source>
</evidence>
<accession>A0A0U0UPB4</accession>
<evidence type="ECO:0000313" key="2">
    <source>
        <dbReference type="EMBL" id="CKU23979.1"/>
    </source>
</evidence>
<evidence type="ECO:0000313" key="4">
    <source>
        <dbReference type="Proteomes" id="UP000038802"/>
    </source>
</evidence>